<gene>
    <name evidence="1" type="ORF">CP980_33990</name>
</gene>
<name>A0A5J6JKI3_STRVI</name>
<evidence type="ECO:0000313" key="1">
    <source>
        <dbReference type="EMBL" id="QEV50272.1"/>
    </source>
</evidence>
<accession>A0A5J6JKI3</accession>
<protein>
    <submittedName>
        <fullName evidence="1">ATPase</fullName>
    </submittedName>
</protein>
<evidence type="ECO:0000313" key="2">
    <source>
        <dbReference type="Proteomes" id="UP000325563"/>
    </source>
</evidence>
<dbReference type="Proteomes" id="UP000325563">
    <property type="component" value="Chromosome"/>
</dbReference>
<proteinExistence type="predicted"/>
<dbReference type="AlphaFoldDB" id="A0A5J6JKI3"/>
<dbReference type="KEGG" id="svn:CP980_33990"/>
<keyword evidence="2" id="KW-1185">Reference proteome</keyword>
<organism evidence="1 2">
    <name type="scientific">Streptomyces vinaceus</name>
    <dbReference type="NCBI Taxonomy" id="1960"/>
    <lineage>
        <taxon>Bacteria</taxon>
        <taxon>Bacillati</taxon>
        <taxon>Actinomycetota</taxon>
        <taxon>Actinomycetes</taxon>
        <taxon>Kitasatosporales</taxon>
        <taxon>Streptomycetaceae</taxon>
        <taxon>Streptomyces</taxon>
    </lineage>
</organism>
<sequence>METGTDSYHLACPRVRGVEPVKAG</sequence>
<dbReference type="EMBL" id="CP023692">
    <property type="protein sequence ID" value="QEV50272.1"/>
    <property type="molecule type" value="Genomic_DNA"/>
</dbReference>
<reference evidence="1 2" key="1">
    <citation type="submission" date="2017-09" db="EMBL/GenBank/DDBJ databases">
        <authorList>
            <person name="Lee N."/>
            <person name="Cho B.-K."/>
        </authorList>
    </citation>
    <scope>NUCLEOTIDE SEQUENCE [LARGE SCALE GENOMIC DNA]</scope>
    <source>
        <strain evidence="1 2">ATCC 27476</strain>
    </source>
</reference>